<sequence length="144" mass="16589">MKTTLSSFKAFSTLELIFVIIILGILITLGFQKNFFKEKRCDTYLSSALLNFQNEISLHFTKTYFSHHINTLSDLKNIFQKYATQNTPSCSLILNQEKLFIIATNNNLQTTFNITPKDLTTNLKIQCTLSNALCKKIHHRYSSK</sequence>
<evidence type="ECO:0000256" key="1">
    <source>
        <dbReference type="SAM" id="Phobius"/>
    </source>
</evidence>
<proteinExistence type="predicted"/>
<keyword evidence="1" id="KW-1133">Transmembrane helix</keyword>
<evidence type="ECO:0000313" key="3">
    <source>
        <dbReference type="Proteomes" id="UP000256695"/>
    </source>
</evidence>
<protein>
    <recommendedName>
        <fullName evidence="4">Prepilin-type cleavage/methylation domain-containing protein</fullName>
    </recommendedName>
</protein>
<keyword evidence="1" id="KW-0812">Transmembrane</keyword>
<dbReference type="EMBL" id="NXLX01000001">
    <property type="protein sequence ID" value="RDU74476.1"/>
    <property type="molecule type" value="Genomic_DNA"/>
</dbReference>
<name>A0A3D8JBN5_9HELI</name>
<gene>
    <name evidence="2" type="ORF">CQA57_00010</name>
</gene>
<organism evidence="2 3">
    <name type="scientific">Helicobacter anseris</name>
    <dbReference type="NCBI Taxonomy" id="375926"/>
    <lineage>
        <taxon>Bacteria</taxon>
        <taxon>Pseudomonadati</taxon>
        <taxon>Campylobacterota</taxon>
        <taxon>Epsilonproteobacteria</taxon>
        <taxon>Campylobacterales</taxon>
        <taxon>Helicobacteraceae</taxon>
        <taxon>Helicobacter</taxon>
    </lineage>
</organism>
<reference evidence="2 3" key="1">
    <citation type="submission" date="2018-04" db="EMBL/GenBank/DDBJ databases">
        <title>Novel Campyloabacter and Helicobacter Species and Strains.</title>
        <authorList>
            <person name="Mannion A.J."/>
            <person name="Shen Z."/>
            <person name="Fox J.G."/>
        </authorList>
    </citation>
    <scope>NUCLEOTIDE SEQUENCE [LARGE SCALE GENOMIC DNA]</scope>
    <source>
        <strain evidence="2 3">MIT 04-9362</strain>
    </source>
</reference>
<accession>A0A3D8JBN5</accession>
<comment type="caution">
    <text evidence="2">The sequence shown here is derived from an EMBL/GenBank/DDBJ whole genome shotgun (WGS) entry which is preliminary data.</text>
</comment>
<keyword evidence="3" id="KW-1185">Reference proteome</keyword>
<dbReference type="Proteomes" id="UP000256695">
    <property type="component" value="Unassembled WGS sequence"/>
</dbReference>
<feature type="transmembrane region" description="Helical" evidence="1">
    <location>
        <begin position="12"/>
        <end position="31"/>
    </location>
</feature>
<evidence type="ECO:0000313" key="2">
    <source>
        <dbReference type="EMBL" id="RDU74476.1"/>
    </source>
</evidence>
<dbReference type="AlphaFoldDB" id="A0A3D8JBN5"/>
<keyword evidence="1" id="KW-0472">Membrane</keyword>
<evidence type="ECO:0008006" key="4">
    <source>
        <dbReference type="Google" id="ProtNLM"/>
    </source>
</evidence>